<evidence type="ECO:0000313" key="4">
    <source>
        <dbReference type="EMBL" id="AXY73087.1"/>
    </source>
</evidence>
<dbReference type="InterPro" id="IPR007492">
    <property type="entry name" value="LytTR_DNA-bd_dom"/>
</dbReference>
<dbReference type="GO" id="GO:0000156">
    <property type="term" value="F:phosphorelay response regulator activity"/>
    <property type="evidence" value="ECO:0007669"/>
    <property type="project" value="InterPro"/>
</dbReference>
<dbReference type="OrthoDB" id="9787344at2"/>
<dbReference type="SUPFAM" id="SSF52172">
    <property type="entry name" value="CheY-like"/>
    <property type="match status" value="1"/>
</dbReference>
<dbReference type="RefSeq" id="WP_119048925.1">
    <property type="nucleotide sequence ID" value="NZ_CP032157.1"/>
</dbReference>
<dbReference type="Proteomes" id="UP000263900">
    <property type="component" value="Chromosome"/>
</dbReference>
<dbReference type="GO" id="GO:0003677">
    <property type="term" value="F:DNA binding"/>
    <property type="evidence" value="ECO:0007669"/>
    <property type="project" value="UniProtKB-KW"/>
</dbReference>
<dbReference type="PROSITE" id="PS50110">
    <property type="entry name" value="RESPONSE_REGULATORY"/>
    <property type="match status" value="1"/>
</dbReference>
<feature type="domain" description="Response regulatory" evidence="2">
    <location>
        <begin position="2"/>
        <end position="113"/>
    </location>
</feature>
<dbReference type="PANTHER" id="PTHR37299">
    <property type="entry name" value="TRANSCRIPTIONAL REGULATOR-RELATED"/>
    <property type="match status" value="1"/>
</dbReference>
<keyword evidence="4" id="KW-0238">DNA-binding</keyword>
<organism evidence="4 5">
    <name type="scientific">Paraflavitalea soli</name>
    <dbReference type="NCBI Taxonomy" id="2315862"/>
    <lineage>
        <taxon>Bacteria</taxon>
        <taxon>Pseudomonadati</taxon>
        <taxon>Bacteroidota</taxon>
        <taxon>Chitinophagia</taxon>
        <taxon>Chitinophagales</taxon>
        <taxon>Chitinophagaceae</taxon>
        <taxon>Paraflavitalea</taxon>
    </lineage>
</organism>
<evidence type="ECO:0000313" key="5">
    <source>
        <dbReference type="Proteomes" id="UP000263900"/>
    </source>
</evidence>
<dbReference type="PROSITE" id="PS50930">
    <property type="entry name" value="HTH_LYTTR"/>
    <property type="match status" value="1"/>
</dbReference>
<evidence type="ECO:0000259" key="3">
    <source>
        <dbReference type="PROSITE" id="PS50930"/>
    </source>
</evidence>
<dbReference type="EMBL" id="CP032157">
    <property type="protein sequence ID" value="AXY73087.1"/>
    <property type="molecule type" value="Genomic_DNA"/>
</dbReference>
<dbReference type="KEGG" id="pseg:D3H65_03475"/>
<feature type="modified residue" description="4-aspartylphosphate" evidence="1">
    <location>
        <position position="53"/>
    </location>
</feature>
<dbReference type="InterPro" id="IPR011006">
    <property type="entry name" value="CheY-like_superfamily"/>
</dbReference>
<feature type="domain" description="HTH LytTR-type" evidence="3">
    <location>
        <begin position="133"/>
        <end position="198"/>
    </location>
</feature>
<protein>
    <submittedName>
        <fullName evidence="4">DNA-binding response regulator</fullName>
    </submittedName>
</protein>
<sequence length="230" mass="26128">MNCLIVDDEPQARKLLTTYVSSIPGCRIAGACRNAMEAYEALQTGKTDLLFLDIKMPVISGTDFLRSLKNPPLVIFTTAYDKYAMEGYELNVVDYLLKPVAMPRLLQAVDKAWERFKEKAFTVPPPPPDYTFVKQDNKLVKIMFHDIRFVEGMQNYIKIHLTDSVMIVSSTMKAFEKVLPPSQFIRVHRSYIAAVSYITAIRNSQVEMPGMELPIGISYKDDLFKSLGNE</sequence>
<dbReference type="PANTHER" id="PTHR37299:SF1">
    <property type="entry name" value="STAGE 0 SPORULATION PROTEIN A HOMOLOG"/>
    <property type="match status" value="1"/>
</dbReference>
<dbReference type="Gene3D" id="2.40.50.1020">
    <property type="entry name" value="LytTr DNA-binding domain"/>
    <property type="match status" value="1"/>
</dbReference>
<dbReference type="Pfam" id="PF04397">
    <property type="entry name" value="LytTR"/>
    <property type="match status" value="1"/>
</dbReference>
<keyword evidence="5" id="KW-1185">Reference proteome</keyword>
<evidence type="ECO:0000259" key="2">
    <source>
        <dbReference type="PROSITE" id="PS50110"/>
    </source>
</evidence>
<evidence type="ECO:0000256" key="1">
    <source>
        <dbReference type="PROSITE-ProRule" id="PRU00169"/>
    </source>
</evidence>
<keyword evidence="1" id="KW-0597">Phosphoprotein</keyword>
<dbReference type="Pfam" id="PF00072">
    <property type="entry name" value="Response_reg"/>
    <property type="match status" value="1"/>
</dbReference>
<accession>A0A3B7MHM5</accession>
<dbReference type="Gene3D" id="3.40.50.2300">
    <property type="match status" value="1"/>
</dbReference>
<name>A0A3B7MHM5_9BACT</name>
<dbReference type="InterPro" id="IPR046947">
    <property type="entry name" value="LytR-like"/>
</dbReference>
<dbReference type="SMART" id="SM00448">
    <property type="entry name" value="REC"/>
    <property type="match status" value="1"/>
</dbReference>
<dbReference type="InterPro" id="IPR001789">
    <property type="entry name" value="Sig_transdc_resp-reg_receiver"/>
</dbReference>
<gene>
    <name evidence="4" type="ORF">D3H65_03475</name>
</gene>
<dbReference type="SMART" id="SM00850">
    <property type="entry name" value="LytTR"/>
    <property type="match status" value="1"/>
</dbReference>
<proteinExistence type="predicted"/>
<reference evidence="4 5" key="1">
    <citation type="submission" date="2018-09" db="EMBL/GenBank/DDBJ databases">
        <title>Genome sequencing of strain 6GH32-13.</title>
        <authorList>
            <person name="Weon H.-Y."/>
            <person name="Heo J."/>
            <person name="Kwon S.-W."/>
        </authorList>
    </citation>
    <scope>NUCLEOTIDE SEQUENCE [LARGE SCALE GENOMIC DNA]</scope>
    <source>
        <strain evidence="4 5">5GH32-13</strain>
    </source>
</reference>
<dbReference type="AlphaFoldDB" id="A0A3B7MHM5"/>